<evidence type="ECO:0000313" key="3">
    <source>
        <dbReference type="EMBL" id="EQB18519.1"/>
    </source>
</evidence>
<feature type="region of interest" description="Disordered" evidence="1">
    <location>
        <begin position="15"/>
        <end position="36"/>
    </location>
</feature>
<dbReference type="EMBL" id="ATHL01000038">
    <property type="protein sequence ID" value="EQB18519.1"/>
    <property type="molecule type" value="Genomic_DNA"/>
</dbReference>
<gene>
    <name evidence="3" type="ORF">L284_04225</name>
</gene>
<dbReference type="eggNOG" id="ENOG5030B63">
    <property type="taxonomic scope" value="Bacteria"/>
</dbReference>
<dbReference type="AlphaFoldDB" id="T0J9C3"/>
<dbReference type="PANTHER" id="PTHR37422">
    <property type="entry name" value="TEICHURONIC ACID BIOSYNTHESIS PROTEIN TUAE"/>
    <property type="match status" value="1"/>
</dbReference>
<keyword evidence="2" id="KW-0472">Membrane</keyword>
<keyword evidence="2" id="KW-1133">Transmembrane helix</keyword>
<name>T0J9C3_9SPHN</name>
<feature type="transmembrane region" description="Helical" evidence="2">
    <location>
        <begin position="398"/>
        <end position="418"/>
    </location>
</feature>
<dbReference type="PANTHER" id="PTHR37422:SF21">
    <property type="entry name" value="EXOQ-LIKE PROTEIN"/>
    <property type="match status" value="1"/>
</dbReference>
<evidence type="ECO:0000256" key="2">
    <source>
        <dbReference type="SAM" id="Phobius"/>
    </source>
</evidence>
<feature type="compositionally biased region" description="Basic and acidic residues" evidence="1">
    <location>
        <begin position="453"/>
        <end position="466"/>
    </location>
</feature>
<feature type="transmembrane region" description="Helical" evidence="2">
    <location>
        <begin position="274"/>
        <end position="292"/>
    </location>
</feature>
<evidence type="ECO:0000256" key="1">
    <source>
        <dbReference type="SAM" id="MobiDB-lite"/>
    </source>
</evidence>
<feature type="transmembrane region" description="Helical" evidence="2">
    <location>
        <begin position="369"/>
        <end position="391"/>
    </location>
</feature>
<protein>
    <submittedName>
        <fullName evidence="3">Uncharacterized protein</fullName>
    </submittedName>
</protein>
<feature type="transmembrane region" description="Helical" evidence="2">
    <location>
        <begin position="239"/>
        <end position="267"/>
    </location>
</feature>
<keyword evidence="4" id="KW-1185">Reference proteome</keyword>
<evidence type="ECO:0000313" key="4">
    <source>
        <dbReference type="Proteomes" id="UP000015527"/>
    </source>
</evidence>
<dbReference type="InterPro" id="IPR051533">
    <property type="entry name" value="WaaL-like"/>
</dbReference>
<comment type="caution">
    <text evidence="3">The sequence shown here is derived from an EMBL/GenBank/DDBJ whole genome shotgun (WGS) entry which is preliminary data.</text>
</comment>
<dbReference type="PATRIC" id="fig|1096930.3.peg.831"/>
<proteinExistence type="predicted"/>
<reference evidence="3 4" key="1">
    <citation type="journal article" date="2013" name="Genome Announc.">
        <title>Genome Sequence of Novosphingobium lindaniclasticum LE124T, Isolated from a Hexachlorocyclohexane Dumpsite.</title>
        <authorList>
            <person name="Saxena A."/>
            <person name="Nayyar N."/>
            <person name="Sangwan N."/>
            <person name="Kumari R."/>
            <person name="Khurana J.P."/>
            <person name="Lal R."/>
        </authorList>
    </citation>
    <scope>NUCLEOTIDE SEQUENCE [LARGE SCALE GENOMIC DNA]</scope>
    <source>
        <strain evidence="3 4">LE124</strain>
    </source>
</reference>
<feature type="transmembrane region" description="Helical" evidence="2">
    <location>
        <begin position="210"/>
        <end position="227"/>
    </location>
</feature>
<feature type="transmembrane region" description="Helical" evidence="2">
    <location>
        <begin position="71"/>
        <end position="91"/>
    </location>
</feature>
<feature type="transmembrane region" description="Helical" evidence="2">
    <location>
        <begin position="162"/>
        <end position="182"/>
    </location>
</feature>
<feature type="region of interest" description="Disordered" evidence="1">
    <location>
        <begin position="446"/>
        <end position="466"/>
    </location>
</feature>
<feature type="transmembrane region" description="Helical" evidence="2">
    <location>
        <begin position="46"/>
        <end position="64"/>
    </location>
</feature>
<feature type="transmembrane region" description="Helical" evidence="2">
    <location>
        <begin position="424"/>
        <end position="443"/>
    </location>
</feature>
<organism evidence="3 4">
    <name type="scientific">Novosphingobium lindaniclasticum LE124</name>
    <dbReference type="NCBI Taxonomy" id="1096930"/>
    <lineage>
        <taxon>Bacteria</taxon>
        <taxon>Pseudomonadati</taxon>
        <taxon>Pseudomonadota</taxon>
        <taxon>Alphaproteobacteria</taxon>
        <taxon>Sphingomonadales</taxon>
        <taxon>Sphingomonadaceae</taxon>
        <taxon>Novosphingobium</taxon>
    </lineage>
</organism>
<sequence>MIAAMAAILTQFPGEGAQPAIPQEPPRRPEGPAQGYRPARLPASPYDRAIGVLLPAAAFFLSWWQVGRIPAFNLTMSDMIMIVCILLMLVSRGLNARMMGRVSVLWVAGIVMLLGGMLIGSTFHGDFARWPVVSGQYAFALLLIPMVLANCSPHVLHRCAVAYIWGVAVSQAIGVALVNLFSRDMINQYVNKYVVTGNGRLGAFTGEPNSNGAVCVFALIFLLHAVIEKRLRPFVAVPLALVVVAGLVYSASFTAFSATILSIGFVLAFSRIRTVITIALPVVLVVVAYVGLGGPVPAAFEQRVGDAVVSGDPTKAGTFVGRSVLIQEAWQMSGENLLIGLGSDGYRKASVYGMPVHQLYLLVLNEGGIVSFLGLSLMFATMFVQGIFIAVRSRTDGVSALAILGVFFMYAMSLPHMFARMWNGPVMLMFALAATGAGMAALGTTRRPAWPSRAEDPETVRTPEAG</sequence>
<dbReference type="Proteomes" id="UP000015527">
    <property type="component" value="Unassembled WGS sequence"/>
</dbReference>
<accession>T0J9C3</accession>
<keyword evidence="2" id="KW-0812">Transmembrane</keyword>
<feature type="transmembrane region" description="Helical" evidence="2">
    <location>
        <begin position="103"/>
        <end position="125"/>
    </location>
</feature>